<reference evidence="2 3" key="1">
    <citation type="journal article" date="2019" name="Sci. Rep.">
        <title>A high-quality genome of Eragrostis curvula grass provides insights into Poaceae evolution and supports new strategies to enhance forage quality.</title>
        <authorList>
            <person name="Carballo J."/>
            <person name="Santos B.A.C.M."/>
            <person name="Zappacosta D."/>
            <person name="Garbus I."/>
            <person name="Selva J.P."/>
            <person name="Gallo C.A."/>
            <person name="Diaz A."/>
            <person name="Albertini E."/>
            <person name="Caccamo M."/>
            <person name="Echenique V."/>
        </authorList>
    </citation>
    <scope>NUCLEOTIDE SEQUENCE [LARGE SCALE GENOMIC DNA]</scope>
    <source>
        <strain evidence="3">cv. Victoria</strain>
        <tissue evidence="2">Leaf</tissue>
    </source>
</reference>
<keyword evidence="3" id="KW-1185">Reference proteome</keyword>
<accession>A0A5J9SMX7</accession>
<keyword evidence="1" id="KW-0812">Transmembrane</keyword>
<organism evidence="2 3">
    <name type="scientific">Eragrostis curvula</name>
    <name type="common">weeping love grass</name>
    <dbReference type="NCBI Taxonomy" id="38414"/>
    <lineage>
        <taxon>Eukaryota</taxon>
        <taxon>Viridiplantae</taxon>
        <taxon>Streptophyta</taxon>
        <taxon>Embryophyta</taxon>
        <taxon>Tracheophyta</taxon>
        <taxon>Spermatophyta</taxon>
        <taxon>Magnoliopsida</taxon>
        <taxon>Liliopsida</taxon>
        <taxon>Poales</taxon>
        <taxon>Poaceae</taxon>
        <taxon>PACMAD clade</taxon>
        <taxon>Chloridoideae</taxon>
        <taxon>Eragrostideae</taxon>
        <taxon>Eragrostidinae</taxon>
        <taxon>Eragrostis</taxon>
    </lineage>
</organism>
<evidence type="ECO:0000313" key="2">
    <source>
        <dbReference type="EMBL" id="TVU00279.1"/>
    </source>
</evidence>
<dbReference type="EMBL" id="RWGY01000613">
    <property type="protein sequence ID" value="TVU00279.1"/>
    <property type="molecule type" value="Genomic_DNA"/>
</dbReference>
<dbReference type="Proteomes" id="UP000324897">
    <property type="component" value="Unassembled WGS sequence"/>
</dbReference>
<protein>
    <submittedName>
        <fullName evidence="2">Uncharacterized protein</fullName>
    </submittedName>
</protein>
<sequence>MPTDVDRMPMADIPLIIVLALGGAAVGGPEALFLLLAVAGQGPAADIIIVLFLICAMTAVLLGTMLLARFIRAAVANDVAALLAPGTERFARLTLAVALAVVVFVSACLLAIPAGLEREVGGAARSCSA</sequence>
<comment type="caution">
    <text evidence="2">The sequence shown here is derived from an EMBL/GenBank/DDBJ whole genome shotgun (WGS) entry which is preliminary data.</text>
</comment>
<dbReference type="AlphaFoldDB" id="A0A5J9SMX7"/>
<evidence type="ECO:0000256" key="1">
    <source>
        <dbReference type="SAM" id="Phobius"/>
    </source>
</evidence>
<feature type="transmembrane region" description="Helical" evidence="1">
    <location>
        <begin position="91"/>
        <end position="116"/>
    </location>
</feature>
<name>A0A5J9SMX7_9POAL</name>
<keyword evidence="1" id="KW-1133">Transmembrane helix</keyword>
<dbReference type="Gramene" id="TVU00279">
    <property type="protein sequence ID" value="TVU00279"/>
    <property type="gene ID" value="EJB05_54300"/>
</dbReference>
<gene>
    <name evidence="2" type="ORF">EJB05_54300</name>
</gene>
<dbReference type="OrthoDB" id="653019at2759"/>
<feature type="non-terminal residue" evidence="2">
    <location>
        <position position="1"/>
    </location>
</feature>
<feature type="transmembrane region" description="Helical" evidence="1">
    <location>
        <begin position="48"/>
        <end position="71"/>
    </location>
</feature>
<keyword evidence="1" id="KW-0472">Membrane</keyword>
<evidence type="ECO:0000313" key="3">
    <source>
        <dbReference type="Proteomes" id="UP000324897"/>
    </source>
</evidence>
<feature type="transmembrane region" description="Helical" evidence="1">
    <location>
        <begin position="13"/>
        <end position="36"/>
    </location>
</feature>
<proteinExistence type="predicted"/>